<feature type="repeat" description="ANK" evidence="3">
    <location>
        <begin position="50"/>
        <end position="82"/>
    </location>
</feature>
<evidence type="ECO:0000256" key="3">
    <source>
        <dbReference type="PROSITE-ProRule" id="PRU00023"/>
    </source>
</evidence>
<gene>
    <name evidence="4" type="ORF">EDB81DRAFT_922852</name>
</gene>
<feature type="non-terminal residue" evidence="4">
    <location>
        <position position="1"/>
    </location>
</feature>
<name>A0A9P9I977_9HYPO</name>
<evidence type="ECO:0000256" key="1">
    <source>
        <dbReference type="ARBA" id="ARBA00022737"/>
    </source>
</evidence>
<comment type="caution">
    <text evidence="4">The sequence shown here is derived from an EMBL/GenBank/DDBJ whole genome shotgun (WGS) entry which is preliminary data.</text>
</comment>
<dbReference type="Pfam" id="PF12796">
    <property type="entry name" value="Ank_2"/>
    <property type="match status" value="1"/>
</dbReference>
<dbReference type="SMART" id="SM00248">
    <property type="entry name" value="ANK"/>
    <property type="match status" value="3"/>
</dbReference>
<dbReference type="OrthoDB" id="5084847at2759"/>
<dbReference type="PANTHER" id="PTHR24171">
    <property type="entry name" value="ANKYRIN REPEAT DOMAIN-CONTAINING PROTEIN 39-RELATED"/>
    <property type="match status" value="1"/>
</dbReference>
<organism evidence="4 5">
    <name type="scientific">Dactylonectria macrodidyma</name>
    <dbReference type="NCBI Taxonomy" id="307937"/>
    <lineage>
        <taxon>Eukaryota</taxon>
        <taxon>Fungi</taxon>
        <taxon>Dikarya</taxon>
        <taxon>Ascomycota</taxon>
        <taxon>Pezizomycotina</taxon>
        <taxon>Sordariomycetes</taxon>
        <taxon>Hypocreomycetidae</taxon>
        <taxon>Hypocreales</taxon>
        <taxon>Nectriaceae</taxon>
        <taxon>Dactylonectria</taxon>
    </lineage>
</organism>
<dbReference type="InterPro" id="IPR036770">
    <property type="entry name" value="Ankyrin_rpt-contain_sf"/>
</dbReference>
<keyword evidence="2 3" id="KW-0040">ANK repeat</keyword>
<dbReference type="EMBL" id="JAGMUV010000037">
    <property type="protein sequence ID" value="KAH7112728.1"/>
    <property type="molecule type" value="Genomic_DNA"/>
</dbReference>
<protein>
    <submittedName>
        <fullName evidence="4">Ankyrin repeat-containing domain protein</fullName>
    </submittedName>
</protein>
<dbReference type="PRINTS" id="PR01415">
    <property type="entry name" value="ANKYRIN"/>
</dbReference>
<evidence type="ECO:0000313" key="4">
    <source>
        <dbReference type="EMBL" id="KAH7112728.1"/>
    </source>
</evidence>
<evidence type="ECO:0000256" key="2">
    <source>
        <dbReference type="ARBA" id="ARBA00023043"/>
    </source>
</evidence>
<proteinExistence type="predicted"/>
<sequence>LVELLLENGADPNRRERHGRTALHIAAGDGYSDIVRILVEDGADVDAKVHGWTPMLLAAKAWRFRIPDYLIERGANVNAADYHGRRALHWAAHHGGVTLARLLLQRGAEIEAQDRWGKTAFQWAVATANIESQIYFGSQGLIPPESVEVLCVHAIEVTRAEKGFRTL</sequence>
<dbReference type="AlphaFoldDB" id="A0A9P9I977"/>
<reference evidence="4" key="1">
    <citation type="journal article" date="2021" name="Nat. Commun.">
        <title>Genetic determinants of endophytism in the Arabidopsis root mycobiome.</title>
        <authorList>
            <person name="Mesny F."/>
            <person name="Miyauchi S."/>
            <person name="Thiergart T."/>
            <person name="Pickel B."/>
            <person name="Atanasova L."/>
            <person name="Karlsson M."/>
            <person name="Huettel B."/>
            <person name="Barry K.W."/>
            <person name="Haridas S."/>
            <person name="Chen C."/>
            <person name="Bauer D."/>
            <person name="Andreopoulos W."/>
            <person name="Pangilinan J."/>
            <person name="LaButti K."/>
            <person name="Riley R."/>
            <person name="Lipzen A."/>
            <person name="Clum A."/>
            <person name="Drula E."/>
            <person name="Henrissat B."/>
            <person name="Kohler A."/>
            <person name="Grigoriev I.V."/>
            <person name="Martin F.M."/>
            <person name="Hacquard S."/>
        </authorList>
    </citation>
    <scope>NUCLEOTIDE SEQUENCE</scope>
    <source>
        <strain evidence="4">MPI-CAGE-AT-0147</strain>
    </source>
</reference>
<dbReference type="Gene3D" id="1.25.40.20">
    <property type="entry name" value="Ankyrin repeat-containing domain"/>
    <property type="match status" value="2"/>
</dbReference>
<dbReference type="PROSITE" id="PS50297">
    <property type="entry name" value="ANK_REP_REGION"/>
    <property type="match status" value="3"/>
</dbReference>
<dbReference type="PROSITE" id="PS50088">
    <property type="entry name" value="ANK_REPEAT"/>
    <property type="match status" value="3"/>
</dbReference>
<dbReference type="Pfam" id="PF13637">
    <property type="entry name" value="Ank_4"/>
    <property type="match status" value="1"/>
</dbReference>
<evidence type="ECO:0000313" key="5">
    <source>
        <dbReference type="Proteomes" id="UP000738349"/>
    </source>
</evidence>
<dbReference type="SUPFAM" id="SSF48403">
    <property type="entry name" value="Ankyrin repeat"/>
    <property type="match status" value="1"/>
</dbReference>
<keyword evidence="1" id="KW-0677">Repeat</keyword>
<feature type="repeat" description="ANK" evidence="3">
    <location>
        <begin position="18"/>
        <end position="50"/>
    </location>
</feature>
<accession>A0A9P9I977</accession>
<keyword evidence="5" id="KW-1185">Reference proteome</keyword>
<dbReference type="Proteomes" id="UP000738349">
    <property type="component" value="Unassembled WGS sequence"/>
</dbReference>
<dbReference type="InterPro" id="IPR002110">
    <property type="entry name" value="Ankyrin_rpt"/>
</dbReference>
<feature type="repeat" description="ANK" evidence="3">
    <location>
        <begin position="83"/>
        <end position="115"/>
    </location>
</feature>
<dbReference type="PANTHER" id="PTHR24171:SF9">
    <property type="entry name" value="ANKYRIN REPEAT DOMAIN-CONTAINING PROTEIN 39"/>
    <property type="match status" value="1"/>
</dbReference>